<evidence type="ECO:0000259" key="2">
    <source>
        <dbReference type="Pfam" id="PF09722"/>
    </source>
</evidence>
<reference evidence="4" key="1">
    <citation type="submission" date="2018-06" db="EMBL/GenBank/DDBJ databases">
        <authorList>
            <person name="Zhirakovskaya E."/>
        </authorList>
    </citation>
    <scope>NUCLEOTIDE SEQUENCE</scope>
</reference>
<accession>A0A3B0UHN6</accession>
<dbReference type="InterPro" id="IPR046847">
    <property type="entry name" value="Xre-like_HTH"/>
</dbReference>
<evidence type="ECO:0000256" key="1">
    <source>
        <dbReference type="SAM" id="MobiDB-lite"/>
    </source>
</evidence>
<dbReference type="Pfam" id="PF09722">
    <property type="entry name" value="Xre_MbcA_ParS_C"/>
    <property type="match status" value="1"/>
</dbReference>
<dbReference type="EMBL" id="UOEQ01000499">
    <property type="protein sequence ID" value="VAW24019.1"/>
    <property type="molecule type" value="Genomic_DNA"/>
</dbReference>
<dbReference type="Pfam" id="PF20432">
    <property type="entry name" value="Xre-like-HTH"/>
    <property type="match status" value="1"/>
</dbReference>
<feature type="domain" description="Antitoxin Xre/MbcA/ParS-like toxin-binding" evidence="2">
    <location>
        <begin position="92"/>
        <end position="138"/>
    </location>
</feature>
<feature type="region of interest" description="Disordered" evidence="1">
    <location>
        <begin position="1"/>
        <end position="22"/>
    </location>
</feature>
<feature type="domain" description="Antitoxin Xre-like helix-turn-helix" evidence="3">
    <location>
        <begin position="24"/>
        <end position="81"/>
    </location>
</feature>
<dbReference type="InterPro" id="IPR024467">
    <property type="entry name" value="Xre/MbcA/ParS-like_toxin-bd"/>
</dbReference>
<sequence>MVALAQKTFPKASQETSGERRHLSGPALRTFFNIADKWNLNADQQMKLLGVGARSTFYKWKKDGEVALPRDTLERISYILGIYKSLQVLLPAKAAHEWIKKSNDAKVFGGRSALDHMLSGNVADLYVVRQYLDAQRGGWA</sequence>
<evidence type="ECO:0000313" key="4">
    <source>
        <dbReference type="EMBL" id="VAW24019.1"/>
    </source>
</evidence>
<dbReference type="GO" id="GO:0003677">
    <property type="term" value="F:DNA binding"/>
    <property type="evidence" value="ECO:0007669"/>
    <property type="project" value="InterPro"/>
</dbReference>
<name>A0A3B0UHN6_9ZZZZ</name>
<gene>
    <name evidence="4" type="ORF">MNBD_ALPHA11-2402</name>
</gene>
<protein>
    <submittedName>
        <fullName evidence="4">Uncharacterized protein</fullName>
    </submittedName>
</protein>
<proteinExistence type="predicted"/>
<organism evidence="4">
    <name type="scientific">hydrothermal vent metagenome</name>
    <dbReference type="NCBI Taxonomy" id="652676"/>
    <lineage>
        <taxon>unclassified sequences</taxon>
        <taxon>metagenomes</taxon>
        <taxon>ecological metagenomes</taxon>
    </lineage>
</organism>
<dbReference type="AlphaFoldDB" id="A0A3B0UHN6"/>
<evidence type="ECO:0000259" key="3">
    <source>
        <dbReference type="Pfam" id="PF20432"/>
    </source>
</evidence>